<dbReference type="GO" id="GO:0006508">
    <property type="term" value="P:proteolysis"/>
    <property type="evidence" value="ECO:0007669"/>
    <property type="project" value="InterPro"/>
</dbReference>
<dbReference type="OrthoDB" id="546450at2759"/>
<dbReference type="SUPFAM" id="SSF50494">
    <property type="entry name" value="Trypsin-like serine proteases"/>
    <property type="match status" value="1"/>
</dbReference>
<name>A0A3S5AP38_9PLAT</name>
<evidence type="ECO:0000313" key="4">
    <source>
        <dbReference type="EMBL" id="VEL41695.1"/>
    </source>
</evidence>
<proteinExistence type="predicted"/>
<dbReference type="Gene3D" id="2.40.10.10">
    <property type="entry name" value="Trypsin-like serine proteases"/>
    <property type="match status" value="1"/>
</dbReference>
<evidence type="ECO:0000256" key="2">
    <source>
        <dbReference type="SAM" id="SignalP"/>
    </source>
</evidence>
<dbReference type="PANTHER" id="PTHR24252:SF7">
    <property type="entry name" value="HYALIN"/>
    <property type="match status" value="1"/>
</dbReference>
<gene>
    <name evidence="4" type="ORF">PXEA_LOCUS35135</name>
</gene>
<dbReference type="EMBL" id="CAAALY010270590">
    <property type="protein sequence ID" value="VEL41695.1"/>
    <property type="molecule type" value="Genomic_DNA"/>
</dbReference>
<reference evidence="4" key="1">
    <citation type="submission" date="2018-11" db="EMBL/GenBank/DDBJ databases">
        <authorList>
            <consortium name="Pathogen Informatics"/>
        </authorList>
    </citation>
    <scope>NUCLEOTIDE SEQUENCE</scope>
</reference>
<feature type="chain" id="PRO_5018614359" description="Peptidase S1 domain-containing protein" evidence="2">
    <location>
        <begin position="21"/>
        <end position="107"/>
    </location>
</feature>
<dbReference type="InterPro" id="IPR043504">
    <property type="entry name" value="Peptidase_S1_PA_chymotrypsin"/>
</dbReference>
<dbReference type="Pfam" id="PF00089">
    <property type="entry name" value="Trypsin"/>
    <property type="match status" value="1"/>
</dbReference>
<evidence type="ECO:0000313" key="5">
    <source>
        <dbReference type="Proteomes" id="UP000784294"/>
    </source>
</evidence>
<evidence type="ECO:0000259" key="3">
    <source>
        <dbReference type="Pfam" id="PF00089"/>
    </source>
</evidence>
<dbReference type="AlphaFoldDB" id="A0A3S5AP38"/>
<keyword evidence="5" id="KW-1185">Reference proteome</keyword>
<feature type="domain" description="Peptidase S1" evidence="3">
    <location>
        <begin position="31"/>
        <end position="104"/>
    </location>
</feature>
<dbReference type="InterPro" id="IPR009003">
    <property type="entry name" value="Peptidase_S1_PA"/>
</dbReference>
<dbReference type="InterPro" id="IPR001254">
    <property type="entry name" value="Trypsin_dom"/>
</dbReference>
<comment type="caution">
    <text evidence="4">The sequence shown here is derived from an EMBL/GenBank/DDBJ whole genome shotgun (WGS) entry which is preliminary data.</text>
</comment>
<protein>
    <recommendedName>
        <fullName evidence="3">Peptidase S1 domain-containing protein</fullName>
    </recommendedName>
</protein>
<feature type="signal peptide" evidence="2">
    <location>
        <begin position="1"/>
        <end position="20"/>
    </location>
</feature>
<dbReference type="Proteomes" id="UP000784294">
    <property type="component" value="Unassembled WGS sequence"/>
</dbReference>
<keyword evidence="2" id="KW-0732">Signal</keyword>
<evidence type="ECO:0000256" key="1">
    <source>
        <dbReference type="ARBA" id="ARBA00023157"/>
    </source>
</evidence>
<dbReference type="PANTHER" id="PTHR24252">
    <property type="entry name" value="ACROSIN-RELATED"/>
    <property type="match status" value="1"/>
</dbReference>
<accession>A0A3S5AP38</accession>
<dbReference type="GO" id="GO:0004252">
    <property type="term" value="F:serine-type endopeptidase activity"/>
    <property type="evidence" value="ECO:0007669"/>
    <property type="project" value="InterPro"/>
</dbReference>
<sequence>MLSPFFSLFSIPAIAWTAVAGEHRLTEFLRSGPEPKVQLRKVKEAIHHPLYRSDGFDYDITILELVDPFIFDNLVQPICLPDEDEDFTGQVATAAGFGKTDLGKSRT</sequence>
<keyword evidence="1" id="KW-1015">Disulfide bond</keyword>
<organism evidence="4 5">
    <name type="scientific">Protopolystoma xenopodis</name>
    <dbReference type="NCBI Taxonomy" id="117903"/>
    <lineage>
        <taxon>Eukaryota</taxon>
        <taxon>Metazoa</taxon>
        <taxon>Spiralia</taxon>
        <taxon>Lophotrochozoa</taxon>
        <taxon>Platyhelminthes</taxon>
        <taxon>Monogenea</taxon>
        <taxon>Polyopisthocotylea</taxon>
        <taxon>Polystomatidea</taxon>
        <taxon>Polystomatidae</taxon>
        <taxon>Protopolystoma</taxon>
    </lineage>
</organism>